<evidence type="ECO:0000256" key="1">
    <source>
        <dbReference type="SAM" id="MobiDB-lite"/>
    </source>
</evidence>
<protein>
    <submittedName>
        <fullName evidence="2">Uncharacterized protein</fullName>
    </submittedName>
</protein>
<feature type="region of interest" description="Disordered" evidence="1">
    <location>
        <begin position="1849"/>
        <end position="1868"/>
    </location>
</feature>
<organism evidence="2 3">
    <name type="scientific">Streblomastix strix</name>
    <dbReference type="NCBI Taxonomy" id="222440"/>
    <lineage>
        <taxon>Eukaryota</taxon>
        <taxon>Metamonada</taxon>
        <taxon>Preaxostyla</taxon>
        <taxon>Oxymonadida</taxon>
        <taxon>Streblomastigidae</taxon>
        <taxon>Streblomastix</taxon>
    </lineage>
</organism>
<feature type="region of interest" description="Disordered" evidence="1">
    <location>
        <begin position="462"/>
        <end position="495"/>
    </location>
</feature>
<feature type="region of interest" description="Disordered" evidence="1">
    <location>
        <begin position="401"/>
        <end position="420"/>
    </location>
</feature>
<feature type="compositionally biased region" description="Basic and acidic residues" evidence="1">
    <location>
        <begin position="627"/>
        <end position="641"/>
    </location>
</feature>
<dbReference type="EMBL" id="SNRW01002925">
    <property type="protein sequence ID" value="KAA6391300.1"/>
    <property type="molecule type" value="Genomic_DNA"/>
</dbReference>
<feature type="compositionally biased region" description="Basic and acidic residues" evidence="1">
    <location>
        <begin position="657"/>
        <end position="667"/>
    </location>
</feature>
<comment type="caution">
    <text evidence="2">The sequence shown here is derived from an EMBL/GenBank/DDBJ whole genome shotgun (WGS) entry which is preliminary data.</text>
</comment>
<feature type="region of interest" description="Disordered" evidence="1">
    <location>
        <begin position="1559"/>
        <end position="1593"/>
    </location>
</feature>
<name>A0A5J4W8V2_9EUKA</name>
<feature type="compositionally biased region" description="Basic and acidic residues" evidence="1">
    <location>
        <begin position="1581"/>
        <end position="1593"/>
    </location>
</feature>
<feature type="compositionally biased region" description="Basic and acidic residues" evidence="1">
    <location>
        <begin position="1501"/>
        <end position="1529"/>
    </location>
</feature>
<feature type="compositionally biased region" description="Low complexity" evidence="1">
    <location>
        <begin position="1651"/>
        <end position="1663"/>
    </location>
</feature>
<feature type="compositionally biased region" description="Polar residues" evidence="1">
    <location>
        <begin position="1777"/>
        <end position="1798"/>
    </location>
</feature>
<evidence type="ECO:0000313" key="3">
    <source>
        <dbReference type="Proteomes" id="UP000324800"/>
    </source>
</evidence>
<accession>A0A5J4W8V2</accession>
<feature type="compositionally biased region" description="Basic and acidic residues" evidence="1">
    <location>
        <begin position="1849"/>
        <end position="1860"/>
    </location>
</feature>
<feature type="region of interest" description="Disordered" evidence="1">
    <location>
        <begin position="1777"/>
        <end position="1812"/>
    </location>
</feature>
<feature type="region of interest" description="Disordered" evidence="1">
    <location>
        <begin position="627"/>
        <end position="667"/>
    </location>
</feature>
<evidence type="ECO:0000313" key="2">
    <source>
        <dbReference type="EMBL" id="KAA6391300.1"/>
    </source>
</evidence>
<feature type="compositionally biased region" description="Polar residues" evidence="1">
    <location>
        <begin position="408"/>
        <end position="419"/>
    </location>
</feature>
<feature type="compositionally biased region" description="Basic residues" evidence="1">
    <location>
        <begin position="1617"/>
        <end position="1630"/>
    </location>
</feature>
<proteinExistence type="predicted"/>
<reference evidence="2 3" key="1">
    <citation type="submission" date="2019-03" db="EMBL/GenBank/DDBJ databases">
        <title>Single cell metagenomics reveals metabolic interactions within the superorganism composed of flagellate Streblomastix strix and complex community of Bacteroidetes bacteria on its surface.</title>
        <authorList>
            <person name="Treitli S.C."/>
            <person name="Kolisko M."/>
            <person name="Husnik F."/>
            <person name="Keeling P."/>
            <person name="Hampl V."/>
        </authorList>
    </citation>
    <scope>NUCLEOTIDE SEQUENCE [LARGE SCALE GENOMIC DNA]</scope>
    <source>
        <strain evidence="2">ST1C</strain>
    </source>
</reference>
<sequence length="2048" mass="234703">MTSQQEDSSKIANLINILKQKLSADHDYEEIKDGLEAAFTHFTPSSLSIDSIDNSEALLQSNTEQILGTLVKTLEKSLNKILRPSISTILLNLSVESGLQQQIREQRQIYSNQNNPSKKPIFNIKGGQYESAREIMFASRLPQLKNKQNYFEKNNQITKLKLNVSGLNEDKSQATTGDSQKSFACDIEVIDTTRYNKENHQRIGAAFGAVSNSLQYFNPLVQAQQSVSNSIQGPNNYLIQLIHILGSLANASPLVQQEMISQIASYESKHSSMQNDNNSKSEDYITHSRVLDRLLFEKEQKDTNQSNDPELAQLYKNEESEDDIFSAPLPFQQQLYIFQSHASSLIDNIVKSISSSQTDQQQKDKVIKDVISSAVQEIIERVHSQSPQQILLPFRPLREIKERDNKSTDQNNSTQSDNKTQFDEKLITHLGSIVQDKFFHVLNLHDQHRTLDYNFNFEFSDDFPTNDKESTETDQQEPEKDKDKEFQESQPMESQIMEQQNYLNIHTSPHPTSSLIPPLAPPSDLQITPFNIFSHLKQTAPRNRSKDVVVPNVVQNLVNITEDIEESIDGAPYTEAVQDIIFAVRLKQMKDKSNDNQIEDKSQSQSNIQLQLQFEVMLRKALLNESDEKKSKNDFGSRDKPPPVPFQSGSNSYPPEPLKKHQEDQQNEELIKKKEEEQQKNSIIYDQRRINETADLIELTSGFIIRTLFTFEHPPSIHLPLHRLIAASAARSIITQNRNSFIFDDVFHKNHKILSSVNVAFVISQEPLILIATFMKLFSQLGLLRSINKNKKIDHKLTSGLSDQQNLNTYNTYTLTSITPPTFDNYNPYSNQYGPYSQSIFSHAQQYLSVPVTLKLLNVAALYTHPLFAPDLIEKDILLLQLAAGTVGWEKFLHFSSLLFNVDSFFEEEKKKLTLTPNTEQSQQSALNPYSEQRLREIEIIKYRKSLITVVHFVNLLASLVTDRSELIRASSEKELTESKQITINDKSATNEYLRSNIAQLLAEAQAEQEQRRWGFGKPWKYQQELEEQSKKEDIDNKNGNIIDSPVFIGGVGLTIEEIREKLPESIINNPQFEIALNSIAIKTTERGERYRLRIHGDGTKGTFNGWRYVNPFHPRAVLTPTGTSSLIGELQNVYIQLKRKNDKNAFNVLKDSESNKTQSLNDYFKLYEGSENEQYKDWNEEEEQKHEPIPGLTSPSLINLQFPPSDLGNSPRFFEILRTVVEANVIRHKRIINQIPAIQIAQLTPSLASQGTEDLLFGLLRILDVALTDEIKRDQDVNKDVSDSLLQELFGEGKAKLLQKDEKSNEIKQKIYLADNLFELYKHLRHWTPLTDSQGREGNEKYNYDPENALLIPLISHILKKIRHLANKSTNTTYINSLIRKSDNNRDSQINETHKCKICGKKIDDQSTGGIIAHVDLSNTLQSLNTAAIRSFVEEAKKDRKRKKQEGNIKEQQLKNEIKIKQLQDKTRKRDIINKLSQLKKESELLGEVDDDNESKDIIKIDKDNKTEGSKERSQENDIKNQKIKENTNTDIQNQNKIPRYDLSDFDQNNKVRQNANNAQLSNNPFDPNSNPPVPEQQTNEERQLEEAKKELDEQNKKIMQNLKQMMNVFGGGYTQKKRRRKNTGKNKQGHGGYSNDSDSDDYEDESSDSDISSSSGDSLDFYDVNEHEDSELENQLDQYQDEYAAFDDYSSDAEGTDSIVIDQDQGSSEAVNKKNKIINPKDYVKFETDEKDKNLNEQDKQRKKFVVNERQSVTVCVSRGAVRYIELDYEDNITQSSAQTDNQSGKIQPQEIQTQKEQSKEDSFQENKQTNKNILPKVVIDHIPIGSELEGNPIIFQHYTEQLEQLENRNKDDNKKNEQNVITDQNKDEMKEIEQQSIISQQILDFQEIDPILLQFNNNSFGKINFDKQIMGLTKVQVELEREREKERFYLGGTREQLEIWSQNRKDKILKLQNESIINQQGGMVKDDNKQLIDIGKEEGNIKPANLDQGQSYKYNTLKIPAYPSSEGSLRSGAYSIPVTIANALNEKENNNEQGLYSPLWWGNTG</sequence>
<dbReference type="Proteomes" id="UP000324800">
    <property type="component" value="Unassembled WGS sequence"/>
</dbReference>
<feature type="compositionally biased region" description="Basic and acidic residues" evidence="1">
    <location>
        <begin position="465"/>
        <end position="487"/>
    </location>
</feature>
<feature type="region of interest" description="Disordered" evidence="1">
    <location>
        <begin position="1501"/>
        <end position="1544"/>
    </location>
</feature>
<feature type="region of interest" description="Disordered" evidence="1">
    <location>
        <begin position="1612"/>
        <end position="1663"/>
    </location>
</feature>
<feature type="compositionally biased region" description="Acidic residues" evidence="1">
    <location>
        <begin position="1639"/>
        <end position="1650"/>
    </location>
</feature>
<gene>
    <name evidence="2" type="ORF">EZS28_013175</name>
</gene>
<feature type="non-terminal residue" evidence="2">
    <location>
        <position position="2048"/>
    </location>
</feature>